<accession>D7DJ48</accession>
<dbReference type="InterPro" id="IPR007412">
    <property type="entry name" value="FlgM"/>
</dbReference>
<feature type="region of interest" description="Disordered" evidence="9">
    <location>
        <begin position="1"/>
        <end position="43"/>
    </location>
</feature>
<reference evidence="12" key="1">
    <citation type="submission" date="2010-05" db="EMBL/GenBank/DDBJ databases">
        <title>Complete sequence of Methylotenera sp. 301.</title>
        <authorList>
            <person name="Lucas S."/>
            <person name="Copeland A."/>
            <person name="Lapidus A."/>
            <person name="Cheng J.-F."/>
            <person name="Bruce D."/>
            <person name="Goodwin L."/>
            <person name="Pitluck S."/>
            <person name="Clum A."/>
            <person name="Land M."/>
            <person name="Hauser L."/>
            <person name="Kyrpides N."/>
            <person name="Ivanova N."/>
            <person name="Chistoservova L."/>
            <person name="Kalyuzhnaya M."/>
            <person name="Woyke T."/>
        </authorList>
    </citation>
    <scope>NUCLEOTIDE SEQUENCE [LARGE SCALE GENOMIC DNA]</scope>
    <source>
        <strain evidence="12">301</strain>
    </source>
</reference>
<dbReference type="STRING" id="666681.M301_1703"/>
<dbReference type="KEGG" id="meh:M301_1703"/>
<evidence type="ECO:0000256" key="5">
    <source>
        <dbReference type="ARBA" id="ARBA00023015"/>
    </source>
</evidence>
<evidence type="ECO:0000256" key="4">
    <source>
        <dbReference type="ARBA" id="ARBA00022795"/>
    </source>
</evidence>
<evidence type="ECO:0000256" key="3">
    <source>
        <dbReference type="ARBA" id="ARBA00022491"/>
    </source>
</evidence>
<dbReference type="eggNOG" id="COG2747">
    <property type="taxonomic scope" value="Bacteria"/>
</dbReference>
<keyword evidence="3" id="KW-0678">Repressor</keyword>
<sequence length="106" mass="10938">MKINDSIKNTAGLSVDKPGAGKLGSANSKNAQASQVDAKSAESVTLSPLSAQLKSLEEKVSASSVFDTEKVEAIKSAIANGQFKVDSEKVADGLISSVKDLLSTQK</sequence>
<feature type="domain" description="Anti-sigma-28 factor FlgM C-terminal" evidence="10">
    <location>
        <begin position="43"/>
        <end position="95"/>
    </location>
</feature>
<dbReference type="SUPFAM" id="SSF101498">
    <property type="entry name" value="Anti-sigma factor FlgM"/>
    <property type="match status" value="1"/>
</dbReference>
<proteinExistence type="inferred from homology"/>
<dbReference type="RefSeq" id="WP_013148395.1">
    <property type="nucleotide sequence ID" value="NC_014207.1"/>
</dbReference>
<gene>
    <name evidence="11" type="ordered locus">M301_1703</name>
</gene>
<dbReference type="EMBL" id="CP002056">
    <property type="protein sequence ID" value="ADI30083.1"/>
    <property type="molecule type" value="Genomic_DNA"/>
</dbReference>
<dbReference type="OrthoDB" id="5298032at2"/>
<evidence type="ECO:0000256" key="2">
    <source>
        <dbReference type="ARBA" id="ARBA00017823"/>
    </source>
</evidence>
<feature type="compositionally biased region" description="Polar residues" evidence="9">
    <location>
        <begin position="25"/>
        <end position="43"/>
    </location>
</feature>
<evidence type="ECO:0000259" key="10">
    <source>
        <dbReference type="Pfam" id="PF04316"/>
    </source>
</evidence>
<keyword evidence="6" id="KW-0804">Transcription</keyword>
<evidence type="ECO:0000313" key="11">
    <source>
        <dbReference type="EMBL" id="ADI30083.1"/>
    </source>
</evidence>
<evidence type="ECO:0000256" key="6">
    <source>
        <dbReference type="ARBA" id="ARBA00023163"/>
    </source>
</evidence>
<reference evidence="11 12" key="2">
    <citation type="journal article" date="2011" name="J. Bacteriol.">
        <title>Genomes of three methylotrophs from a single niche uncover genetic and metabolic divergence of Methylophilaceae.</title>
        <authorList>
            <person name="Lapidus A."/>
            <person name="Clum A."/>
            <person name="Labutti K."/>
            <person name="Kaluzhnaya M.G."/>
            <person name="Lim S."/>
            <person name="Beck D.A."/>
            <person name="Glavina Del Rio T."/>
            <person name="Nolan M."/>
            <person name="Mavromatis K."/>
            <person name="Huntemann M."/>
            <person name="Lucas S."/>
            <person name="Lidstrom M.E."/>
            <person name="Ivanova N."/>
            <person name="Chistoserdova L."/>
        </authorList>
    </citation>
    <scope>NUCLEOTIDE SEQUENCE [LARGE SCALE GENOMIC DNA]</scope>
    <source>
        <strain evidence="11 12">301</strain>
    </source>
</reference>
<protein>
    <recommendedName>
        <fullName evidence="2">Negative regulator of flagellin synthesis</fullName>
    </recommendedName>
    <alternativeName>
        <fullName evidence="8">Anti-sigma-28 factor</fullName>
    </alternativeName>
</protein>
<dbReference type="Proteomes" id="UP000000383">
    <property type="component" value="Chromosome"/>
</dbReference>
<keyword evidence="5" id="KW-0805">Transcription regulation</keyword>
<dbReference type="InterPro" id="IPR031316">
    <property type="entry name" value="FlgM_C"/>
</dbReference>
<dbReference type="AlphaFoldDB" id="D7DJ48"/>
<comment type="similarity">
    <text evidence="1">Belongs to the FlgM family.</text>
</comment>
<evidence type="ECO:0000313" key="12">
    <source>
        <dbReference type="Proteomes" id="UP000000383"/>
    </source>
</evidence>
<keyword evidence="12" id="KW-1185">Reference proteome</keyword>
<evidence type="ECO:0000256" key="9">
    <source>
        <dbReference type="SAM" id="MobiDB-lite"/>
    </source>
</evidence>
<feature type="compositionally biased region" description="Polar residues" evidence="9">
    <location>
        <begin position="1"/>
        <end position="12"/>
    </location>
</feature>
<evidence type="ECO:0000256" key="8">
    <source>
        <dbReference type="ARBA" id="ARBA00030117"/>
    </source>
</evidence>
<dbReference type="GO" id="GO:0045892">
    <property type="term" value="P:negative regulation of DNA-templated transcription"/>
    <property type="evidence" value="ECO:0007669"/>
    <property type="project" value="InterPro"/>
</dbReference>
<dbReference type="HOGENOM" id="CLU_149304_1_0_4"/>
<name>D7DJ48_METV0</name>
<comment type="function">
    <text evidence="7">Responsible for the coupling of flagellin expression to flagellar assembly by preventing expression of the flagellin genes when a component of the middle class of proteins is defective. It negatively regulates flagellar genes by inhibiting the activity of FliA by directly binding to FliA.</text>
</comment>
<dbReference type="Pfam" id="PF04316">
    <property type="entry name" value="FlgM"/>
    <property type="match status" value="1"/>
</dbReference>
<dbReference type="NCBIfam" id="TIGR03824">
    <property type="entry name" value="FlgM_jcvi"/>
    <property type="match status" value="1"/>
</dbReference>
<dbReference type="InterPro" id="IPR035890">
    <property type="entry name" value="Anti-sigma-28_factor_FlgM_sf"/>
</dbReference>
<dbReference type="GO" id="GO:0044781">
    <property type="term" value="P:bacterial-type flagellum organization"/>
    <property type="evidence" value="ECO:0007669"/>
    <property type="project" value="UniProtKB-KW"/>
</dbReference>
<evidence type="ECO:0000256" key="1">
    <source>
        <dbReference type="ARBA" id="ARBA00005322"/>
    </source>
</evidence>
<keyword evidence="4" id="KW-1005">Bacterial flagellum biogenesis</keyword>
<evidence type="ECO:0000256" key="7">
    <source>
        <dbReference type="ARBA" id="ARBA00024739"/>
    </source>
</evidence>
<organism evidence="11 12">
    <name type="scientific">Methylotenera versatilis (strain 301)</name>
    <dbReference type="NCBI Taxonomy" id="666681"/>
    <lineage>
        <taxon>Bacteria</taxon>
        <taxon>Pseudomonadati</taxon>
        <taxon>Pseudomonadota</taxon>
        <taxon>Betaproteobacteria</taxon>
        <taxon>Nitrosomonadales</taxon>
        <taxon>Methylophilaceae</taxon>
        <taxon>Methylotenera</taxon>
    </lineage>
</organism>